<dbReference type="AlphaFoldDB" id="A0A2I1I782"/>
<feature type="region of interest" description="Disordered" evidence="1">
    <location>
        <begin position="497"/>
        <end position="526"/>
    </location>
</feature>
<sequence length="526" mass="58320">MALPANNTQWPPTAWATPLADMRRWEAWWTGDTQKLAKAYADNTETGFEDVIGTRANGKLVRRWFHGRKTNTHAPASSRHDLHVPIASDLCATSADLLYSQPPTIQTGHETTDQRISEYLANGLADTLLEGAETGAALGGRYMRVTWDPTISAMPFLTTVDADHAIPVFRWGRLVAVTFWTTLETDSTTVWRHFEHHELDANGRGIVSHALYSGTATSVGVARPLTEHPATVGLANSVDDHQQATEGITPGLLVAYIPNITPQRRWRHIPQARMLGRSDLDGQEPLMDALDEVYTSWMRDIRLGKARILADANMLEQTSDGQRVFNLDREVFTPLEGLAGTMRDTVPVQAQQFAIRVAEHQQTAVDLIHRIIRGARYSTSTFGDVQDSDITATEVKAREKTTMTTRDRKIRIETTALQQLVSKMLTVDQTVFNTPGLQPGGVKVTFPDMEDASPSDLANTAATMRSAQLLSLQTGVEMIHPDWDTTQVADEVQRLLDAQPLANPDQWQPGKVTDDGENEEEDTTNK</sequence>
<protein>
    <submittedName>
        <fullName evidence="2">Capsid protein</fullName>
    </submittedName>
</protein>
<accession>A0A2I1I782</accession>
<gene>
    <name evidence="2" type="ORF">CYJ25_01680</name>
</gene>
<dbReference type="Pfam" id="PF05133">
    <property type="entry name" value="SPP1_portal"/>
    <property type="match status" value="1"/>
</dbReference>
<dbReference type="Proteomes" id="UP000234545">
    <property type="component" value="Unassembled WGS sequence"/>
</dbReference>
<dbReference type="RefSeq" id="WP_101627473.1">
    <property type="nucleotide sequence ID" value="NZ_PKKJ01000001.1"/>
</dbReference>
<name>A0A2I1I782_9ACTO</name>
<organism evidence="2 3">
    <name type="scientific">Schaalia turicensis</name>
    <dbReference type="NCBI Taxonomy" id="131111"/>
    <lineage>
        <taxon>Bacteria</taxon>
        <taxon>Bacillati</taxon>
        <taxon>Actinomycetota</taxon>
        <taxon>Actinomycetes</taxon>
        <taxon>Actinomycetales</taxon>
        <taxon>Actinomycetaceae</taxon>
        <taxon>Schaalia</taxon>
    </lineage>
</organism>
<reference evidence="2 3" key="1">
    <citation type="submission" date="2017-12" db="EMBL/GenBank/DDBJ databases">
        <title>Phylogenetic diversity of female urinary microbiome.</title>
        <authorList>
            <person name="Thomas-White K."/>
            <person name="Wolfe A.J."/>
        </authorList>
    </citation>
    <scope>NUCLEOTIDE SEQUENCE [LARGE SCALE GENOMIC DNA]</scope>
    <source>
        <strain evidence="2 3">UMB0250</strain>
    </source>
</reference>
<proteinExistence type="predicted"/>
<dbReference type="OrthoDB" id="3268708at2"/>
<evidence type="ECO:0000313" key="3">
    <source>
        <dbReference type="Proteomes" id="UP000234545"/>
    </source>
</evidence>
<evidence type="ECO:0000256" key="1">
    <source>
        <dbReference type="SAM" id="MobiDB-lite"/>
    </source>
</evidence>
<dbReference type="InterPro" id="IPR021145">
    <property type="entry name" value="Portal_protein_SPP1_Gp6-like"/>
</dbReference>
<comment type="caution">
    <text evidence="2">The sequence shown here is derived from an EMBL/GenBank/DDBJ whole genome shotgun (WGS) entry which is preliminary data.</text>
</comment>
<evidence type="ECO:0000313" key="2">
    <source>
        <dbReference type="EMBL" id="PKY66976.1"/>
    </source>
</evidence>
<feature type="compositionally biased region" description="Acidic residues" evidence="1">
    <location>
        <begin position="515"/>
        <end position="526"/>
    </location>
</feature>
<dbReference type="EMBL" id="PKKJ01000001">
    <property type="protein sequence ID" value="PKY66976.1"/>
    <property type="molecule type" value="Genomic_DNA"/>
</dbReference>